<sequence>TQACKVMADEDVSRPDSHYSSSPATPSLSNPGTPRSEISLDVRATPPLSRATPPLARSTPPLARATPPLNQGHSLGLSVNTTKSVTQAPSSSSPLAQMHHHQSKYASLLAVIEDMGRDIRPTYAGNRGSTERLKRSIVHARILVRECLMECERSART</sequence>
<name>A0A8S4A813_9EUPU</name>
<dbReference type="PANTHER" id="PTHR22607">
    <property type="entry name" value="DELETED IN ORAL CANCER 1/CDK2-ASSOCIATED PROTEIN 1"/>
    <property type="match status" value="1"/>
</dbReference>
<evidence type="ECO:0000313" key="6">
    <source>
        <dbReference type="EMBL" id="CAG5136332.1"/>
    </source>
</evidence>
<feature type="compositionally biased region" description="Polar residues" evidence="5">
    <location>
        <begin position="18"/>
        <end position="33"/>
    </location>
</feature>
<protein>
    <recommendedName>
        <fullName evidence="8">Cyclin-dependent kinase 2-associated protein</fullName>
    </recommendedName>
</protein>
<dbReference type="EMBL" id="CAJHNH020008521">
    <property type="protein sequence ID" value="CAG5136332.1"/>
    <property type="molecule type" value="Genomic_DNA"/>
</dbReference>
<dbReference type="OrthoDB" id="9628807at2759"/>
<feature type="compositionally biased region" description="Basic and acidic residues" evidence="5">
    <location>
        <begin position="7"/>
        <end position="17"/>
    </location>
</feature>
<evidence type="ECO:0008006" key="8">
    <source>
        <dbReference type="Google" id="ProtNLM"/>
    </source>
</evidence>
<keyword evidence="4" id="KW-0539">Nucleus</keyword>
<dbReference type="AlphaFoldDB" id="A0A8S4A813"/>
<dbReference type="GO" id="GO:0005634">
    <property type="term" value="C:nucleus"/>
    <property type="evidence" value="ECO:0007669"/>
    <property type="project" value="UniProtKB-SubCell"/>
</dbReference>
<dbReference type="InterPro" id="IPR017266">
    <property type="entry name" value="DOC_1/2"/>
</dbReference>
<dbReference type="Proteomes" id="UP000678393">
    <property type="component" value="Unassembled WGS sequence"/>
</dbReference>
<dbReference type="Pfam" id="PF09806">
    <property type="entry name" value="CDK2AP"/>
    <property type="match status" value="1"/>
</dbReference>
<keyword evidence="7" id="KW-1185">Reference proteome</keyword>
<dbReference type="GO" id="GO:0005737">
    <property type="term" value="C:cytoplasm"/>
    <property type="evidence" value="ECO:0007669"/>
    <property type="project" value="TreeGrafter"/>
</dbReference>
<evidence type="ECO:0000256" key="3">
    <source>
        <dbReference type="ARBA" id="ARBA00022553"/>
    </source>
</evidence>
<accession>A0A8S4A813</accession>
<organism evidence="6 7">
    <name type="scientific">Candidula unifasciata</name>
    <dbReference type="NCBI Taxonomy" id="100452"/>
    <lineage>
        <taxon>Eukaryota</taxon>
        <taxon>Metazoa</taxon>
        <taxon>Spiralia</taxon>
        <taxon>Lophotrochozoa</taxon>
        <taxon>Mollusca</taxon>
        <taxon>Gastropoda</taxon>
        <taxon>Heterobranchia</taxon>
        <taxon>Euthyneura</taxon>
        <taxon>Panpulmonata</taxon>
        <taxon>Eupulmonata</taxon>
        <taxon>Stylommatophora</taxon>
        <taxon>Helicina</taxon>
        <taxon>Helicoidea</taxon>
        <taxon>Geomitridae</taxon>
        <taxon>Candidula</taxon>
    </lineage>
</organism>
<feature type="compositionally biased region" description="Polar residues" evidence="5">
    <location>
        <begin position="68"/>
        <end position="95"/>
    </location>
</feature>
<reference evidence="6" key="1">
    <citation type="submission" date="2021-04" db="EMBL/GenBank/DDBJ databases">
        <authorList>
            <consortium name="Molecular Ecology Group"/>
        </authorList>
    </citation>
    <scope>NUCLEOTIDE SEQUENCE</scope>
</reference>
<evidence type="ECO:0000256" key="5">
    <source>
        <dbReference type="SAM" id="MobiDB-lite"/>
    </source>
</evidence>
<evidence type="ECO:0000256" key="2">
    <source>
        <dbReference type="ARBA" id="ARBA00008485"/>
    </source>
</evidence>
<evidence type="ECO:0000256" key="4">
    <source>
        <dbReference type="ARBA" id="ARBA00023242"/>
    </source>
</evidence>
<evidence type="ECO:0000256" key="1">
    <source>
        <dbReference type="ARBA" id="ARBA00004123"/>
    </source>
</evidence>
<keyword evidence="3" id="KW-0597">Phosphoprotein</keyword>
<dbReference type="Gene3D" id="6.10.140.1300">
    <property type="match status" value="1"/>
</dbReference>
<feature type="non-terminal residue" evidence="6">
    <location>
        <position position="1"/>
    </location>
</feature>
<evidence type="ECO:0000313" key="7">
    <source>
        <dbReference type="Proteomes" id="UP000678393"/>
    </source>
</evidence>
<comment type="similarity">
    <text evidence="2">Belongs to the CDK2AP family.</text>
</comment>
<comment type="subcellular location">
    <subcellularLocation>
        <location evidence="1">Nucleus</location>
    </subcellularLocation>
</comment>
<proteinExistence type="inferred from homology"/>
<dbReference type="PANTHER" id="PTHR22607:SF3">
    <property type="entry name" value="CDK2-ASSOCIATED PROTEIN 1, ISOFORM B"/>
    <property type="match status" value="1"/>
</dbReference>
<comment type="caution">
    <text evidence="6">The sequence shown here is derived from an EMBL/GenBank/DDBJ whole genome shotgun (WGS) entry which is preliminary data.</text>
</comment>
<feature type="region of interest" description="Disordered" evidence="5">
    <location>
        <begin position="1"/>
        <end position="100"/>
    </location>
</feature>
<gene>
    <name evidence="6" type="ORF">CUNI_LOCUS21890</name>
</gene>